<reference evidence="1 2" key="1">
    <citation type="journal article" date="2019" name="Nat. Ecol. Evol.">
        <title>Megaphylogeny resolves global patterns of mushroom evolution.</title>
        <authorList>
            <person name="Varga T."/>
            <person name="Krizsan K."/>
            <person name="Foldi C."/>
            <person name="Dima B."/>
            <person name="Sanchez-Garcia M."/>
            <person name="Sanchez-Ramirez S."/>
            <person name="Szollosi G.J."/>
            <person name="Szarkandi J.G."/>
            <person name="Papp V."/>
            <person name="Albert L."/>
            <person name="Andreopoulos W."/>
            <person name="Angelini C."/>
            <person name="Antonin V."/>
            <person name="Barry K.W."/>
            <person name="Bougher N.L."/>
            <person name="Buchanan P."/>
            <person name="Buyck B."/>
            <person name="Bense V."/>
            <person name="Catcheside P."/>
            <person name="Chovatia M."/>
            <person name="Cooper J."/>
            <person name="Damon W."/>
            <person name="Desjardin D."/>
            <person name="Finy P."/>
            <person name="Geml J."/>
            <person name="Haridas S."/>
            <person name="Hughes K."/>
            <person name="Justo A."/>
            <person name="Karasinski D."/>
            <person name="Kautmanova I."/>
            <person name="Kiss B."/>
            <person name="Kocsube S."/>
            <person name="Kotiranta H."/>
            <person name="LaButti K.M."/>
            <person name="Lechner B.E."/>
            <person name="Liimatainen K."/>
            <person name="Lipzen A."/>
            <person name="Lukacs Z."/>
            <person name="Mihaltcheva S."/>
            <person name="Morgado L.N."/>
            <person name="Niskanen T."/>
            <person name="Noordeloos M.E."/>
            <person name="Ohm R.A."/>
            <person name="Ortiz-Santana B."/>
            <person name="Ovrebo C."/>
            <person name="Racz N."/>
            <person name="Riley R."/>
            <person name="Savchenko A."/>
            <person name="Shiryaev A."/>
            <person name="Soop K."/>
            <person name="Spirin V."/>
            <person name="Szebenyi C."/>
            <person name="Tomsovsky M."/>
            <person name="Tulloss R.E."/>
            <person name="Uehling J."/>
            <person name="Grigoriev I.V."/>
            <person name="Vagvolgyi C."/>
            <person name="Papp T."/>
            <person name="Martin F.M."/>
            <person name="Miettinen O."/>
            <person name="Hibbett D.S."/>
            <person name="Nagy L.G."/>
        </authorList>
    </citation>
    <scope>NUCLEOTIDE SEQUENCE [LARGE SCALE GENOMIC DNA]</scope>
    <source>
        <strain evidence="1 2">FP101781</strain>
    </source>
</reference>
<dbReference type="Proteomes" id="UP000298030">
    <property type="component" value="Unassembled WGS sequence"/>
</dbReference>
<keyword evidence="2" id="KW-1185">Reference proteome</keyword>
<protein>
    <submittedName>
        <fullName evidence="1">Uncharacterized protein</fullName>
    </submittedName>
</protein>
<dbReference type="AlphaFoldDB" id="A0A4Y7SRU0"/>
<comment type="caution">
    <text evidence="1">The sequence shown here is derived from an EMBL/GenBank/DDBJ whole genome shotgun (WGS) entry which is preliminary data.</text>
</comment>
<dbReference type="OrthoDB" id="2720314at2759"/>
<accession>A0A4Y7SRU0</accession>
<name>A0A4Y7SRU0_COPMI</name>
<evidence type="ECO:0000313" key="1">
    <source>
        <dbReference type="EMBL" id="TEB24583.1"/>
    </source>
</evidence>
<dbReference type="EMBL" id="QPFP01000065">
    <property type="protein sequence ID" value="TEB24583.1"/>
    <property type="molecule type" value="Genomic_DNA"/>
</dbReference>
<gene>
    <name evidence="1" type="ORF">FA13DRAFT_1777814</name>
</gene>
<sequence>MSFPRKKRSGLTGLELNMALTTLQSVKTCLREHAAAFEANPTDNDTQSLVPFGSEFEEILDKMLDMVAQKLDGPQALSFSGVTFDHLHSPKIELCGRLELKSDYEARAKRGDALGATEHWSSQGLYRHLVVLQGLVPKANEAAARTWIEAFFFRAAAMLPPGKKLVLSLGQSVPPTTMISSNMTTVGGFIDYTVVAANGKDAEKFLKRPNLKNLKEHDHALFVSEAKSKDVSLENHVPQATCEMYACARTLGKSTIRGALTNGHDWIFLVVRMDADGKGAAYAESDKVGLMVKARPDREDISFTFTSTIAGIIAHWIEHSNDDIGDDDWFTVEWDLT</sequence>
<proteinExistence type="predicted"/>
<evidence type="ECO:0000313" key="2">
    <source>
        <dbReference type="Proteomes" id="UP000298030"/>
    </source>
</evidence>
<organism evidence="1 2">
    <name type="scientific">Coprinellus micaceus</name>
    <name type="common">Glistening ink-cap mushroom</name>
    <name type="synonym">Coprinus micaceus</name>
    <dbReference type="NCBI Taxonomy" id="71717"/>
    <lineage>
        <taxon>Eukaryota</taxon>
        <taxon>Fungi</taxon>
        <taxon>Dikarya</taxon>
        <taxon>Basidiomycota</taxon>
        <taxon>Agaricomycotina</taxon>
        <taxon>Agaricomycetes</taxon>
        <taxon>Agaricomycetidae</taxon>
        <taxon>Agaricales</taxon>
        <taxon>Agaricineae</taxon>
        <taxon>Psathyrellaceae</taxon>
        <taxon>Coprinellus</taxon>
    </lineage>
</organism>